<dbReference type="AlphaFoldDB" id="A0ABD0QGT9"/>
<reference evidence="2 3" key="1">
    <citation type="submission" date="2024-05" db="EMBL/GenBank/DDBJ databases">
        <title>Genome sequencing and assembly of Indian major carp, Cirrhinus mrigala (Hamilton, 1822).</title>
        <authorList>
            <person name="Mohindra V."/>
            <person name="Chowdhury L.M."/>
            <person name="Lal K."/>
            <person name="Jena J.K."/>
        </authorList>
    </citation>
    <scope>NUCLEOTIDE SEQUENCE [LARGE SCALE GENOMIC DNA]</scope>
    <source>
        <strain evidence="2">CM1030</strain>
        <tissue evidence="2">Blood</tissue>
    </source>
</reference>
<evidence type="ECO:0000313" key="2">
    <source>
        <dbReference type="EMBL" id="KAL0185409.1"/>
    </source>
</evidence>
<organism evidence="2 3">
    <name type="scientific">Cirrhinus mrigala</name>
    <name type="common">Mrigala</name>
    <dbReference type="NCBI Taxonomy" id="683832"/>
    <lineage>
        <taxon>Eukaryota</taxon>
        <taxon>Metazoa</taxon>
        <taxon>Chordata</taxon>
        <taxon>Craniata</taxon>
        <taxon>Vertebrata</taxon>
        <taxon>Euteleostomi</taxon>
        <taxon>Actinopterygii</taxon>
        <taxon>Neopterygii</taxon>
        <taxon>Teleostei</taxon>
        <taxon>Ostariophysi</taxon>
        <taxon>Cypriniformes</taxon>
        <taxon>Cyprinidae</taxon>
        <taxon>Labeoninae</taxon>
        <taxon>Labeonini</taxon>
        <taxon>Cirrhinus</taxon>
    </lineage>
</organism>
<keyword evidence="3" id="KW-1185">Reference proteome</keyword>
<protein>
    <recommendedName>
        <fullName evidence="4">Retrotransposon gag domain-containing protein</fullName>
    </recommendedName>
</protein>
<proteinExistence type="predicted"/>
<name>A0ABD0QGT9_CIRMR</name>
<dbReference type="EMBL" id="JAMKFB020000009">
    <property type="protein sequence ID" value="KAL0185409.1"/>
    <property type="molecule type" value="Genomic_DNA"/>
</dbReference>
<sequence>SHMDLTRFPESSLQNTLPTKDPAACKTLIAMDPADRLVRLRRGNQSIENYTADFCDLCYQVDFKESFLKDIFRFGLNKDISSKMPRNILHWTLVRYIDFALLLGGSAFTVGITDEGPRDPPVPTKPKPAHAMPVKPEPFHIMPATQKPHCTTSATPRSAHVTSPAPKPAHVMPAKPKSAQVTSTKPRSANVTSAKPQPAHTIPAAPRPVHVTSSAPGPAHAKP</sequence>
<feature type="non-terminal residue" evidence="2">
    <location>
        <position position="1"/>
    </location>
</feature>
<comment type="caution">
    <text evidence="2">The sequence shown here is derived from an EMBL/GenBank/DDBJ whole genome shotgun (WGS) entry which is preliminary data.</text>
</comment>
<evidence type="ECO:0008006" key="4">
    <source>
        <dbReference type="Google" id="ProtNLM"/>
    </source>
</evidence>
<dbReference type="Proteomes" id="UP001529510">
    <property type="component" value="Unassembled WGS sequence"/>
</dbReference>
<feature type="region of interest" description="Disordered" evidence="1">
    <location>
        <begin position="145"/>
        <end position="223"/>
    </location>
</feature>
<gene>
    <name evidence="2" type="ORF">M9458_021106</name>
</gene>
<feature type="compositionally biased region" description="Polar residues" evidence="1">
    <location>
        <begin position="179"/>
        <end position="195"/>
    </location>
</feature>
<evidence type="ECO:0000256" key="1">
    <source>
        <dbReference type="SAM" id="MobiDB-lite"/>
    </source>
</evidence>
<evidence type="ECO:0000313" key="3">
    <source>
        <dbReference type="Proteomes" id="UP001529510"/>
    </source>
</evidence>
<accession>A0ABD0QGT9</accession>